<organism evidence="2 3">
    <name type="scientific">Lactiplantibacillus pentosus</name>
    <name type="common">Lactobacillus pentosus</name>
    <dbReference type="NCBI Taxonomy" id="1589"/>
    <lineage>
        <taxon>Bacteria</taxon>
        <taxon>Bacillati</taxon>
        <taxon>Bacillota</taxon>
        <taxon>Bacilli</taxon>
        <taxon>Lactobacillales</taxon>
        <taxon>Lactobacillaceae</taxon>
        <taxon>Lactiplantibacillus</taxon>
    </lineage>
</organism>
<keyword evidence="1" id="KW-1133">Transmembrane helix</keyword>
<feature type="transmembrane region" description="Helical" evidence="1">
    <location>
        <begin position="12"/>
        <end position="29"/>
    </location>
</feature>
<name>A0AB37RE47_LACPE</name>
<dbReference type="EMBL" id="RDCL01000095">
    <property type="protein sequence ID" value="RMW51836.1"/>
    <property type="molecule type" value="Genomic_DNA"/>
</dbReference>
<comment type="caution">
    <text evidence="2">The sequence shown here is derived from an EMBL/GenBank/DDBJ whole genome shotgun (WGS) entry which is preliminary data.</text>
</comment>
<gene>
    <name evidence="2" type="ORF">D6U17_14940</name>
</gene>
<feature type="transmembrane region" description="Helical" evidence="1">
    <location>
        <begin position="41"/>
        <end position="61"/>
    </location>
</feature>
<evidence type="ECO:0000313" key="2">
    <source>
        <dbReference type="EMBL" id="RMW51836.1"/>
    </source>
</evidence>
<proteinExistence type="predicted"/>
<feature type="transmembrane region" description="Helical" evidence="1">
    <location>
        <begin position="311"/>
        <end position="333"/>
    </location>
</feature>
<sequence length="396" mass="45270">MDTGLGKSRAEQTLFFEVIYGIDLIAWFVNYSMLTQVVPALSKYIAVFNILALFIYVVRGFNIDEKIFWIGVVLLVSVLISYYTSRDVVIVEIGVLLFISQSVNKEKILKEYIIIASSMIIIVFMLSQLGIIQDLLFVRNGITRHAFGTIQPTVLSAQLFSLSAAIACLRYKHITYPKIGILILLAVVCFRFLNARNDTMFILLIVLVLVVHKLRWKTNGKLKFFRYLSILSMPLLSLVVFLLGRNYTTSSRFLSSINNILSNRLRISNVAISRYPINWFGQQTIENGNGAGTQVATANYFYIDSSYLRLLIRYGFLLFLIIMILYVLAMVILMTKKKYVVMAILVIMSAQVMWEQSFLCAPNVLVFYLIMSGTDYSSLMREVNSASKRFVRFMEE</sequence>
<evidence type="ECO:0000256" key="1">
    <source>
        <dbReference type="SAM" id="Phobius"/>
    </source>
</evidence>
<accession>A0AB37RE47</accession>
<evidence type="ECO:0000313" key="3">
    <source>
        <dbReference type="Proteomes" id="UP000281061"/>
    </source>
</evidence>
<dbReference type="Proteomes" id="UP000281061">
    <property type="component" value="Unassembled WGS sequence"/>
</dbReference>
<keyword evidence="1" id="KW-0812">Transmembrane</keyword>
<dbReference type="AlphaFoldDB" id="A0AB37RE47"/>
<feature type="transmembrane region" description="Helical" evidence="1">
    <location>
        <begin position="67"/>
        <end position="100"/>
    </location>
</feature>
<feature type="transmembrane region" description="Helical" evidence="1">
    <location>
        <begin position="227"/>
        <end position="244"/>
    </location>
</feature>
<feature type="transmembrane region" description="Helical" evidence="1">
    <location>
        <begin position="199"/>
        <end position="215"/>
    </location>
</feature>
<evidence type="ECO:0008006" key="4">
    <source>
        <dbReference type="Google" id="ProtNLM"/>
    </source>
</evidence>
<keyword evidence="1" id="KW-0472">Membrane</keyword>
<dbReference type="RefSeq" id="WP_122211422.1">
    <property type="nucleotide sequence ID" value="NZ_CP104714.1"/>
</dbReference>
<protein>
    <recommendedName>
        <fullName evidence="4">Polysaccharide polymerase</fullName>
    </recommendedName>
</protein>
<feature type="transmembrane region" description="Helical" evidence="1">
    <location>
        <begin position="176"/>
        <end position="193"/>
    </location>
</feature>
<feature type="transmembrane region" description="Helical" evidence="1">
    <location>
        <begin position="112"/>
        <end position="132"/>
    </location>
</feature>
<reference evidence="2 3" key="1">
    <citation type="submission" date="2018-10" db="EMBL/GenBank/DDBJ databases">
        <title>Genome sequences of five Lactobacillus pentosus strains isolated from brines of traditionally fermented spanish-style green table olives and differences between them.</title>
        <authorList>
            <person name="Jimenez Diaz R."/>
        </authorList>
    </citation>
    <scope>NUCLEOTIDE SEQUENCE [LARGE SCALE GENOMIC DNA]</scope>
    <source>
        <strain evidence="2 3">IG8</strain>
    </source>
</reference>
<feature type="transmembrane region" description="Helical" evidence="1">
    <location>
        <begin position="152"/>
        <end position="169"/>
    </location>
</feature>